<protein>
    <submittedName>
        <fullName evidence="2">Uncharacterized protein</fullName>
    </submittedName>
</protein>
<keyword evidence="3" id="KW-1185">Reference proteome</keyword>
<evidence type="ECO:0000313" key="2">
    <source>
        <dbReference type="EMBL" id="NEG69538.1"/>
    </source>
</evidence>
<accession>A0A6I5MY56</accession>
<sequence length="89" mass="9884">MFIGNPLFFMLSEVACFRMSQFRDRITGSRHAKAGRKDRDVQFAVGDYAGGTNRSSRQPPLHTMKLSSGATPCSRFREDDSTTAIPLSP</sequence>
<evidence type="ECO:0000313" key="3">
    <source>
        <dbReference type="Proteomes" id="UP000469292"/>
    </source>
</evidence>
<dbReference type="EMBL" id="VYSG01000001">
    <property type="protein sequence ID" value="NEG69538.1"/>
    <property type="molecule type" value="Genomic_DNA"/>
</dbReference>
<name>A0A6I5MY56_9BIFI</name>
<dbReference type="AlphaFoldDB" id="A0A6I5MY56"/>
<reference evidence="2 3" key="1">
    <citation type="submission" date="2019-09" db="EMBL/GenBank/DDBJ databases">
        <title>Phylogenetic characterization of a novel taxon of the genus Bifidobacterium: Bifidobacterium choloepi sp. nov.</title>
        <authorList>
            <person name="Modesto M."/>
            <person name="Satti M."/>
        </authorList>
    </citation>
    <scope>NUCLEOTIDE SEQUENCE [LARGE SCALE GENOMIC DNA]</scope>
    <source>
        <strain evidence="2 3">BRDM6</strain>
    </source>
</reference>
<proteinExistence type="predicted"/>
<dbReference type="Proteomes" id="UP000469292">
    <property type="component" value="Unassembled WGS sequence"/>
</dbReference>
<comment type="caution">
    <text evidence="2">The sequence shown here is derived from an EMBL/GenBank/DDBJ whole genome shotgun (WGS) entry which is preliminary data.</text>
</comment>
<evidence type="ECO:0000256" key="1">
    <source>
        <dbReference type="SAM" id="MobiDB-lite"/>
    </source>
</evidence>
<gene>
    <name evidence="2" type="ORF">F6S87_02640</name>
</gene>
<feature type="region of interest" description="Disordered" evidence="1">
    <location>
        <begin position="46"/>
        <end position="89"/>
    </location>
</feature>
<organism evidence="2 3">
    <name type="scientific">Bifidobacterium choloepi</name>
    <dbReference type="NCBI Taxonomy" id="2614131"/>
    <lineage>
        <taxon>Bacteria</taxon>
        <taxon>Bacillati</taxon>
        <taxon>Actinomycetota</taxon>
        <taxon>Actinomycetes</taxon>
        <taxon>Bifidobacteriales</taxon>
        <taxon>Bifidobacteriaceae</taxon>
        <taxon>Bifidobacterium</taxon>
    </lineage>
</organism>